<feature type="transmembrane region" description="Helical" evidence="16">
    <location>
        <begin position="153"/>
        <end position="175"/>
    </location>
</feature>
<evidence type="ECO:0000256" key="15">
    <source>
        <dbReference type="ARBA" id="ARBA00049551"/>
    </source>
</evidence>
<geneLocation type="mitochondrion" evidence="19"/>
<feature type="transmembrane region" description="Helical" evidence="16">
    <location>
        <begin position="61"/>
        <end position="80"/>
    </location>
</feature>
<evidence type="ECO:0000256" key="1">
    <source>
        <dbReference type="ARBA" id="ARBA00004225"/>
    </source>
</evidence>
<feature type="transmembrane region" description="Helical" evidence="16">
    <location>
        <begin position="12"/>
        <end position="41"/>
    </location>
</feature>
<dbReference type="GO" id="GO:0048039">
    <property type="term" value="F:ubiquinone binding"/>
    <property type="evidence" value="ECO:0007669"/>
    <property type="project" value="TreeGrafter"/>
</dbReference>
<evidence type="ECO:0000256" key="11">
    <source>
        <dbReference type="ARBA" id="ARBA00023027"/>
    </source>
</evidence>
<keyword evidence="6 16" id="KW-0679">Respiratory chain</keyword>
<keyword evidence="7 16" id="KW-0812">Transmembrane</keyword>
<evidence type="ECO:0000256" key="12">
    <source>
        <dbReference type="ARBA" id="ARBA00023075"/>
    </source>
</evidence>
<feature type="transmembrane region" description="Helical" evidence="16">
    <location>
        <begin position="435"/>
        <end position="457"/>
    </location>
</feature>
<evidence type="ECO:0000256" key="3">
    <source>
        <dbReference type="ARBA" id="ARBA00012944"/>
    </source>
</evidence>
<evidence type="ECO:0000259" key="18">
    <source>
        <dbReference type="Pfam" id="PF01059"/>
    </source>
</evidence>
<sequence length="458" mass="51302">MNKLSMSWFGIILTLYLISCFGFGWGNWCVVACGFSVVMLLLESDYLNYYLVSEWFGMDQLSVLMVVLCFIVLSISLIGSCKDLKLNKDYSDRSGESMVELVILISLGSMVFFCLSTWMDFYFFFEFSLIPTFWLILSWGYQPERLQAGLYMIMYTVAASLPLLIGLVAFWFWVGSDNMLLSKCLSLALITKKSSWVWLCISLGFMVKLPVYFFHGWLPKAHVEAPLSGSMILAGVLLKFGAYGIIRIFWMTQLPMTEVMVMVLAFGVWGGVMSSCVCICQSDLKSLIAYSSIGHMAVSLGGILTMYSLGKTAAVCVLFAHGLCSPCLFALAASVYDVVGTRNVVLSKGILRVFPMFSVVWLMACILNMGFPPSLNFFGELFCVAPMMWLNMWFLIPGGLMVFLSACYCLSLYSWVNHGVMSEMIHPISGISVRYLYMGGYISIVLIGSFLMLDFFFV</sequence>
<keyword evidence="14 16" id="KW-0472">Membrane</keyword>
<keyword evidence="9 16" id="KW-0249">Electron transport</keyword>
<dbReference type="EC" id="7.1.1.2" evidence="3 16"/>
<dbReference type="AlphaFoldDB" id="A0A8F1B8B2"/>
<keyword evidence="8" id="KW-1278">Translocase</keyword>
<dbReference type="PANTHER" id="PTHR43507">
    <property type="entry name" value="NADH-UBIQUINONE OXIDOREDUCTASE CHAIN 4"/>
    <property type="match status" value="1"/>
</dbReference>
<dbReference type="PRINTS" id="PR01437">
    <property type="entry name" value="NUOXDRDTASE4"/>
</dbReference>
<keyword evidence="11 16" id="KW-0520">NAD</keyword>
<dbReference type="InterPro" id="IPR001750">
    <property type="entry name" value="ND/Mrp_TM"/>
</dbReference>
<gene>
    <name evidence="19" type="primary">nad4</name>
</gene>
<accession>A0A8F1B8B2</accession>
<dbReference type="Pfam" id="PF00361">
    <property type="entry name" value="Proton_antipo_M"/>
    <property type="match status" value="1"/>
</dbReference>
<feature type="transmembrane region" description="Helical" evidence="16">
    <location>
        <begin position="391"/>
        <end position="415"/>
    </location>
</feature>
<evidence type="ECO:0000256" key="14">
    <source>
        <dbReference type="ARBA" id="ARBA00023136"/>
    </source>
</evidence>
<dbReference type="EMBL" id="MW118678">
    <property type="protein sequence ID" value="QWM94243.1"/>
    <property type="molecule type" value="Genomic_DNA"/>
</dbReference>
<name>A0A8F1B8B2_9BIVA</name>
<comment type="subcellular location">
    <subcellularLocation>
        <location evidence="1 16">Mitochondrion membrane</location>
        <topology evidence="1 16">Multi-pass membrane protein</topology>
    </subcellularLocation>
</comment>
<feature type="transmembrane region" description="Helical" evidence="16">
    <location>
        <begin position="287"/>
        <end position="306"/>
    </location>
</feature>
<dbReference type="GO" id="GO:0008137">
    <property type="term" value="F:NADH dehydrogenase (ubiquinone) activity"/>
    <property type="evidence" value="ECO:0007669"/>
    <property type="project" value="UniProtKB-UniRule"/>
</dbReference>
<proteinExistence type="inferred from homology"/>
<dbReference type="PANTHER" id="PTHR43507:SF20">
    <property type="entry name" value="NADH-UBIQUINONE OXIDOREDUCTASE CHAIN 4"/>
    <property type="match status" value="1"/>
</dbReference>
<keyword evidence="5 16" id="KW-0813">Transport</keyword>
<dbReference type="GO" id="GO:0015990">
    <property type="term" value="P:electron transport coupled proton transport"/>
    <property type="evidence" value="ECO:0007669"/>
    <property type="project" value="TreeGrafter"/>
</dbReference>
<protein>
    <recommendedName>
        <fullName evidence="4 16">NADH-ubiquinone oxidoreductase chain 4</fullName>
        <ecNumber evidence="3 16">7.1.1.2</ecNumber>
    </recommendedName>
</protein>
<evidence type="ECO:0000256" key="7">
    <source>
        <dbReference type="ARBA" id="ARBA00022692"/>
    </source>
</evidence>
<keyword evidence="13 16" id="KW-0496">Mitochondrion</keyword>
<keyword evidence="10 16" id="KW-1133">Transmembrane helix</keyword>
<evidence type="ECO:0000256" key="8">
    <source>
        <dbReference type="ARBA" id="ARBA00022967"/>
    </source>
</evidence>
<organism evidence="19">
    <name type="scientific">Callista chinensis</name>
    <dbReference type="NCBI Taxonomy" id="990943"/>
    <lineage>
        <taxon>Eukaryota</taxon>
        <taxon>Metazoa</taxon>
        <taxon>Spiralia</taxon>
        <taxon>Lophotrochozoa</taxon>
        <taxon>Mollusca</taxon>
        <taxon>Bivalvia</taxon>
        <taxon>Autobranchia</taxon>
        <taxon>Heteroconchia</taxon>
        <taxon>Euheterodonta</taxon>
        <taxon>Imparidentia</taxon>
        <taxon>Neoheterodontei</taxon>
        <taxon>Venerida</taxon>
        <taxon>Veneroidea</taxon>
        <taxon>Veneridae</taxon>
        <taxon>Callista</taxon>
    </lineage>
</organism>
<dbReference type="InterPro" id="IPR000260">
    <property type="entry name" value="NADH4_N"/>
</dbReference>
<feature type="domain" description="NADH:quinone oxidoreductase/Mrp antiporter transmembrane" evidence="17">
    <location>
        <begin position="118"/>
        <end position="396"/>
    </location>
</feature>
<dbReference type="Pfam" id="PF01059">
    <property type="entry name" value="Oxidored_q5_N"/>
    <property type="match status" value="1"/>
</dbReference>
<comment type="similarity">
    <text evidence="2 16">Belongs to the complex I subunit 4 family.</text>
</comment>
<comment type="function">
    <text evidence="16">Core subunit of the mitochondrial membrane respiratory chain NADH dehydrogenase (Complex I) which catalyzes electron transfer from NADH through the respiratory chain, using ubiquinone as an electron acceptor. Essential for the catalytic activity and assembly of complex I.</text>
</comment>
<evidence type="ECO:0000256" key="13">
    <source>
        <dbReference type="ARBA" id="ARBA00023128"/>
    </source>
</evidence>
<evidence type="ECO:0000256" key="16">
    <source>
        <dbReference type="RuleBase" id="RU003297"/>
    </source>
</evidence>
<feature type="transmembrane region" description="Helical" evidence="16">
    <location>
        <begin position="230"/>
        <end position="250"/>
    </location>
</feature>
<reference evidence="19" key="1">
    <citation type="journal article" date="2021" name="Mitochondrial DNA Part B Resour">
        <title>The complete mitogenome of Callista chinensis (Bivalvia: Veneridae).</title>
        <authorList>
            <person name="Li B."/>
            <person name="Luo S."/>
        </authorList>
    </citation>
    <scope>NUCLEOTIDE SEQUENCE</scope>
</reference>
<feature type="transmembrane region" description="Helical" evidence="16">
    <location>
        <begin position="101"/>
        <end position="118"/>
    </location>
</feature>
<evidence type="ECO:0000256" key="10">
    <source>
        <dbReference type="ARBA" id="ARBA00022989"/>
    </source>
</evidence>
<evidence type="ECO:0000256" key="6">
    <source>
        <dbReference type="ARBA" id="ARBA00022660"/>
    </source>
</evidence>
<evidence type="ECO:0000256" key="9">
    <source>
        <dbReference type="ARBA" id="ARBA00022982"/>
    </source>
</evidence>
<feature type="transmembrane region" description="Helical" evidence="16">
    <location>
        <begin position="312"/>
        <end position="338"/>
    </location>
</feature>
<evidence type="ECO:0000259" key="17">
    <source>
        <dbReference type="Pfam" id="PF00361"/>
    </source>
</evidence>
<dbReference type="GO" id="GO:0031966">
    <property type="term" value="C:mitochondrial membrane"/>
    <property type="evidence" value="ECO:0007669"/>
    <property type="project" value="UniProtKB-SubCell"/>
</dbReference>
<comment type="catalytic activity">
    <reaction evidence="15 16">
        <text>a ubiquinone + NADH + 5 H(+)(in) = a ubiquinol + NAD(+) + 4 H(+)(out)</text>
        <dbReference type="Rhea" id="RHEA:29091"/>
        <dbReference type="Rhea" id="RHEA-COMP:9565"/>
        <dbReference type="Rhea" id="RHEA-COMP:9566"/>
        <dbReference type="ChEBI" id="CHEBI:15378"/>
        <dbReference type="ChEBI" id="CHEBI:16389"/>
        <dbReference type="ChEBI" id="CHEBI:17976"/>
        <dbReference type="ChEBI" id="CHEBI:57540"/>
        <dbReference type="ChEBI" id="CHEBI:57945"/>
        <dbReference type="EC" id="7.1.1.2"/>
    </reaction>
</comment>
<evidence type="ECO:0000313" key="19">
    <source>
        <dbReference type="EMBL" id="QWM94243.1"/>
    </source>
</evidence>
<feature type="transmembrane region" description="Helical" evidence="16">
    <location>
        <begin position="262"/>
        <end position="280"/>
    </location>
</feature>
<evidence type="ECO:0000256" key="2">
    <source>
        <dbReference type="ARBA" id="ARBA00009025"/>
    </source>
</evidence>
<evidence type="ECO:0000256" key="5">
    <source>
        <dbReference type="ARBA" id="ARBA00022448"/>
    </source>
</evidence>
<evidence type="ECO:0000256" key="4">
    <source>
        <dbReference type="ARBA" id="ARBA00021006"/>
    </source>
</evidence>
<feature type="domain" description="NADH:ubiquinone oxidoreductase chain 4 N-terminal" evidence="18">
    <location>
        <begin position="1"/>
        <end position="88"/>
    </location>
</feature>
<dbReference type="InterPro" id="IPR003918">
    <property type="entry name" value="NADH_UbQ_OxRdtase"/>
</dbReference>
<feature type="transmembrane region" description="Helical" evidence="16">
    <location>
        <begin position="350"/>
        <end position="371"/>
    </location>
</feature>
<feature type="transmembrane region" description="Helical" evidence="16">
    <location>
        <begin position="195"/>
        <end position="218"/>
    </location>
</feature>
<feature type="transmembrane region" description="Helical" evidence="16">
    <location>
        <begin position="124"/>
        <end position="141"/>
    </location>
</feature>
<dbReference type="GO" id="GO:0003954">
    <property type="term" value="F:NADH dehydrogenase activity"/>
    <property type="evidence" value="ECO:0007669"/>
    <property type="project" value="TreeGrafter"/>
</dbReference>
<dbReference type="GO" id="GO:0042773">
    <property type="term" value="P:ATP synthesis coupled electron transport"/>
    <property type="evidence" value="ECO:0007669"/>
    <property type="project" value="InterPro"/>
</dbReference>
<keyword evidence="12 16" id="KW-0830">Ubiquinone</keyword>